<dbReference type="VEuPathDB" id="TriTrypDB:Tbg972.4.4030"/>
<dbReference type="SMART" id="SM00516">
    <property type="entry name" value="SEC14"/>
    <property type="match status" value="1"/>
</dbReference>
<dbReference type="PROSITE" id="PS50191">
    <property type="entry name" value="CRAL_TRIO"/>
    <property type="match status" value="1"/>
</dbReference>
<feature type="transmembrane region" description="Helical" evidence="1">
    <location>
        <begin position="452"/>
        <end position="480"/>
    </location>
</feature>
<dbReference type="Pfam" id="PF00650">
    <property type="entry name" value="CRAL_TRIO"/>
    <property type="match status" value="1"/>
</dbReference>
<dbReference type="CDD" id="cd00170">
    <property type="entry name" value="SEC14"/>
    <property type="match status" value="1"/>
</dbReference>
<feature type="transmembrane region" description="Helical" evidence="1">
    <location>
        <begin position="422"/>
        <end position="446"/>
    </location>
</feature>
<organism evidence="3 4">
    <name type="scientific">Trypanosoma brucei gambiense (strain MHOM/CI/86/DAL972)</name>
    <dbReference type="NCBI Taxonomy" id="679716"/>
    <lineage>
        <taxon>Eukaryota</taxon>
        <taxon>Discoba</taxon>
        <taxon>Euglenozoa</taxon>
        <taxon>Kinetoplastea</taxon>
        <taxon>Metakinetoplastina</taxon>
        <taxon>Trypanosomatida</taxon>
        <taxon>Trypanosomatidae</taxon>
        <taxon>Trypanosoma</taxon>
    </lineage>
</organism>
<dbReference type="InterPro" id="IPR055777">
    <property type="entry name" value="DUF7353"/>
</dbReference>
<name>C9ZN50_TRYB9</name>
<dbReference type="EMBL" id="FN554967">
    <property type="protein sequence ID" value="CBH10704.1"/>
    <property type="molecule type" value="Genomic_DNA"/>
</dbReference>
<feature type="transmembrane region" description="Helical" evidence="1">
    <location>
        <begin position="651"/>
        <end position="673"/>
    </location>
</feature>
<proteinExistence type="predicted"/>
<evidence type="ECO:0000313" key="4">
    <source>
        <dbReference type="Proteomes" id="UP000002316"/>
    </source>
</evidence>
<dbReference type="InterPro" id="IPR001251">
    <property type="entry name" value="CRAL-TRIO_dom"/>
</dbReference>
<feature type="transmembrane region" description="Helical" evidence="1">
    <location>
        <begin position="713"/>
        <end position="732"/>
    </location>
</feature>
<dbReference type="PANTHER" id="PTHR46384:SF2">
    <property type="entry name" value="CRAL-TRIO DOMAIN-CONTAINING PROTEIN"/>
    <property type="match status" value="1"/>
</dbReference>
<dbReference type="AlphaFoldDB" id="C9ZN50"/>
<evidence type="ECO:0000313" key="3">
    <source>
        <dbReference type="EMBL" id="CBH10704.1"/>
    </source>
</evidence>
<dbReference type="InterPro" id="IPR053012">
    <property type="entry name" value="ER-organelle_contact"/>
</dbReference>
<dbReference type="GO" id="GO:0140284">
    <property type="term" value="C:endoplasmic reticulum-endosome membrane contact site"/>
    <property type="evidence" value="ECO:0007669"/>
    <property type="project" value="TreeGrafter"/>
</dbReference>
<reference evidence="4" key="1">
    <citation type="journal article" date="2010" name="PLoS Negl. Trop. Dis.">
        <title>The genome sequence of Trypanosoma brucei gambiense, causative agent of chronic human african trypanosomiasis.</title>
        <authorList>
            <person name="Jackson A.P."/>
            <person name="Sanders M."/>
            <person name="Berry A."/>
            <person name="McQuillan J."/>
            <person name="Aslett M.A."/>
            <person name="Quail M.A."/>
            <person name="Chukualim B."/>
            <person name="Capewell P."/>
            <person name="MacLeod A."/>
            <person name="Melville S.E."/>
            <person name="Gibson W."/>
            <person name="Barry J.D."/>
            <person name="Berriman M."/>
            <person name="Hertz-Fowler C."/>
        </authorList>
    </citation>
    <scope>NUCLEOTIDE SEQUENCE [LARGE SCALE GENOMIC DNA]</scope>
    <source>
        <strain evidence="4">MHOM/CI/86/DAL972</strain>
    </source>
</reference>
<keyword evidence="1" id="KW-0812">Transmembrane</keyword>
<keyword evidence="1" id="KW-0472">Membrane</keyword>
<feature type="transmembrane region" description="Helical" evidence="1">
    <location>
        <begin position="593"/>
        <end position="615"/>
    </location>
</feature>
<feature type="transmembrane region" description="Helical" evidence="1">
    <location>
        <begin position="501"/>
        <end position="520"/>
    </location>
</feature>
<feature type="transmembrane region" description="Helical" evidence="1">
    <location>
        <begin position="766"/>
        <end position="786"/>
    </location>
</feature>
<feature type="transmembrane region" description="Helical" evidence="1">
    <location>
        <begin position="679"/>
        <end position="701"/>
    </location>
</feature>
<dbReference type="Gene3D" id="3.40.525.10">
    <property type="entry name" value="CRAL-TRIO lipid binding domain"/>
    <property type="match status" value="1"/>
</dbReference>
<dbReference type="GO" id="GO:0012505">
    <property type="term" value="C:endomembrane system"/>
    <property type="evidence" value="ECO:0007669"/>
    <property type="project" value="TreeGrafter"/>
</dbReference>
<dbReference type="RefSeq" id="XP_011772992.1">
    <property type="nucleotide sequence ID" value="XM_011774690.1"/>
</dbReference>
<dbReference type="GeneID" id="23859844"/>
<dbReference type="OrthoDB" id="270385at2759"/>
<evidence type="ECO:0000256" key="1">
    <source>
        <dbReference type="SAM" id="Phobius"/>
    </source>
</evidence>
<gene>
    <name evidence="3" type="ORF">TbgDal_IV4030</name>
</gene>
<keyword evidence="1" id="KW-1133">Transmembrane helix</keyword>
<protein>
    <recommendedName>
        <fullName evidence="2">CRAL-TRIO domain-containing protein</fullName>
    </recommendedName>
</protein>
<accession>C9ZN50</accession>
<sequence>MSSFLQELGPVAVSHRQELEEVKRELDIKRDELDCWIYGFLENKKFDVKETVAKLQRRFAMEVNEMAKYEFTEYMRTSLRLGIIQVIGEDKCGRTIFYVTVNRDKKAASHRDGKKHTFDLMVSYGTRLRADNKRCQMVLLVNYEDASMWSNVDMSLQADVALRISKFFPGCISKVYICNMGRMLCSVAKPLFSQLPSAFSDSIMFFSKSDRASGRLLEFIDESVLPVQLGGTNDCDNQEHWDRHGDIIEDYYHGMKAAISERGLTVKEWELQCIEQPNVPVRHPSLASETESMVSLLTFGSSLTATPVEGNLNGMWRHDNDISPPLEEEENEWCLLMKPLPNNLSLFFLEELYRWRVAVSAEEGEMRCALMDDYAAAWKREFDELPMLDLSNKKWYRFIPESLRELYHGVLIVVNVASSLSFLVALLFFMALTSSAAVTVFLAFFIEWNYVYALFVTLILVTFQGTALCSRAVTVLVVIMKHKVVPPLDMLGKTRGSVAQLILFCSMIFLQMFSFGYSMTHSSLLRSIQVTFATGWLFAVAFLALCHIVLFFDWIPMGEQRRKKNQGSMLALYLLLDVQESEEKTEAVLTRRLSTTIACAVPITLDFLLGIAFIISGMIPFAVATCIATVAAILTIDYCSLGRSSMSSRSVLRSTVAFACMLWLYLCFSFRFLQYDGPWIVSVCTVAAVNVVFISLAVFCLRKRSAKKTLRGLLFLFVILLITSCTASFFLVGSTVGVISLVLLIHSGMGIFCVRRRSRNIGGTFIFYGALAMLALSCVLLGWLGAKWQYWVPHSLPPVNASGPRDPLEEYHQYPICTLRTAGGFGIVDFALLTEVSGASKENVFHEDFDNWFGSTDVVYNNTVKVYGERNEQWSISRFDSLARNVTVLTLQNGRVYSSIITMTVWIGYIALAPLQILLPNNWLKQVAFLLSFLTRAIDFTWYDVKDEVVRYLTEMKNTTSNEIVLTAWGIAGGIASLAGVESHTQTITFGSPGLMDALHYTNYTEGEYHKYVLAVVSELDVLNAVTRYDPTTYQRIQCSAGSNTCGSMNYISSELVRVCDTTGRRHVGQQVEESVHEM</sequence>
<feature type="transmembrane region" description="Helical" evidence="1">
    <location>
        <begin position="621"/>
        <end position="639"/>
    </location>
</feature>
<dbReference type="Proteomes" id="UP000002316">
    <property type="component" value="Chromosome 4"/>
</dbReference>
<dbReference type="Pfam" id="PF24044">
    <property type="entry name" value="DUF7353"/>
    <property type="match status" value="1"/>
</dbReference>
<dbReference type="KEGG" id="tbg:TbgDal_IV4030"/>
<dbReference type="PANTHER" id="PTHR46384">
    <property type="entry name" value="MOTILE SPERM DOMAIN-CONTAINING PROTEIN 2"/>
    <property type="match status" value="1"/>
</dbReference>
<feature type="domain" description="CRAL-TRIO" evidence="2">
    <location>
        <begin position="86"/>
        <end position="237"/>
    </location>
</feature>
<dbReference type="SUPFAM" id="SSF52087">
    <property type="entry name" value="CRAL/TRIO domain"/>
    <property type="match status" value="1"/>
</dbReference>
<feature type="transmembrane region" description="Helical" evidence="1">
    <location>
        <begin position="738"/>
        <end position="754"/>
    </location>
</feature>
<evidence type="ECO:0000259" key="2">
    <source>
        <dbReference type="PROSITE" id="PS50191"/>
    </source>
</evidence>
<dbReference type="InterPro" id="IPR036865">
    <property type="entry name" value="CRAL-TRIO_dom_sf"/>
</dbReference>
<feature type="transmembrane region" description="Helical" evidence="1">
    <location>
        <begin position="532"/>
        <end position="555"/>
    </location>
</feature>